<dbReference type="InterPro" id="IPR036237">
    <property type="entry name" value="Xyl_isomerase-like_sf"/>
</dbReference>
<dbReference type="RefSeq" id="WP_349216344.1">
    <property type="nucleotide sequence ID" value="NZ_JBBMFA010000096.1"/>
</dbReference>
<comment type="caution">
    <text evidence="1">The sequence shown here is derived from an EMBL/GenBank/DDBJ whole genome shotgun (WGS) entry which is preliminary data.</text>
</comment>
<gene>
    <name evidence="1" type="ORF">WMO24_10215</name>
</gene>
<protein>
    <recommendedName>
        <fullName evidence="3">Xylose isomerase-like TIM barrel domain-containing protein</fullName>
    </recommendedName>
</protein>
<organism evidence="1 2">
    <name type="scientific">Ruthenibacterium intestinale</name>
    <dbReference type="NCBI Taxonomy" id="3133163"/>
    <lineage>
        <taxon>Bacteria</taxon>
        <taxon>Bacillati</taxon>
        <taxon>Bacillota</taxon>
        <taxon>Clostridia</taxon>
        <taxon>Eubacteriales</taxon>
        <taxon>Oscillospiraceae</taxon>
        <taxon>Ruthenibacterium</taxon>
    </lineage>
</organism>
<dbReference type="EMBL" id="JBBMFA010000096">
    <property type="protein sequence ID" value="MEQ2520798.1"/>
    <property type="molecule type" value="Genomic_DNA"/>
</dbReference>
<accession>A0ABV1GGX7</accession>
<evidence type="ECO:0008006" key="3">
    <source>
        <dbReference type="Google" id="ProtNLM"/>
    </source>
</evidence>
<keyword evidence="2" id="KW-1185">Reference proteome</keyword>
<dbReference type="SUPFAM" id="SSF51658">
    <property type="entry name" value="Xylose isomerase-like"/>
    <property type="match status" value="1"/>
</dbReference>
<sequence length="386" mass="44204">MKQYLTLKPEQMPEDAHAFAQRISEEYHLAGMEVFLDDVKPRTLPLFSDEAGKQALLMQMKNICVARLHASYWAYPTAFLTGNRFAELVNRMGGEENVHAYYGDLTGDHMMKRWVQEYELAAALKADSYVFHLIDYAPIDGMWAFHMDKQAIRQAMAAMLQRFVNSLLEKKLLTADSPVIELENAGWGLEHGVQTAEDYAFVLEQIYDPFDRLRVGWEVNHLLHAVGKMPDGSVRFFLPEEELTEDMRRLEQEEGKDPRAFAHSWVRRNLLHPALRGKVAAVHLSDCKWKSEEYFRNGLLAEPWLSEIQTLETWDEKEEYGVKIVLGQYDSHEVLGDGALNGGDMAAILAQLEEENHGLMLLHELKNSVPVEPALQRQLVALRGEH</sequence>
<proteinExistence type="predicted"/>
<evidence type="ECO:0000313" key="1">
    <source>
        <dbReference type="EMBL" id="MEQ2520798.1"/>
    </source>
</evidence>
<evidence type="ECO:0000313" key="2">
    <source>
        <dbReference type="Proteomes" id="UP001477672"/>
    </source>
</evidence>
<dbReference type="Gene3D" id="3.20.20.150">
    <property type="entry name" value="Divalent-metal-dependent TIM barrel enzymes"/>
    <property type="match status" value="1"/>
</dbReference>
<dbReference type="Proteomes" id="UP001477672">
    <property type="component" value="Unassembled WGS sequence"/>
</dbReference>
<name>A0ABV1GGX7_9FIRM</name>
<reference evidence="1 2" key="1">
    <citation type="submission" date="2024-03" db="EMBL/GenBank/DDBJ databases">
        <title>Human intestinal bacterial collection.</title>
        <authorList>
            <person name="Pauvert C."/>
            <person name="Hitch T.C.A."/>
            <person name="Clavel T."/>
        </authorList>
    </citation>
    <scope>NUCLEOTIDE SEQUENCE [LARGE SCALE GENOMIC DNA]</scope>
    <source>
        <strain evidence="1 2">CLA-JM-H11</strain>
    </source>
</reference>